<gene>
    <name evidence="1" type="ORF">IC610_06770</name>
</gene>
<reference evidence="1 2" key="1">
    <citation type="submission" date="2020-09" db="EMBL/GenBank/DDBJ databases">
        <title>Genome seq and assembly of Chryseobacterium sp.</title>
        <authorList>
            <person name="Chhetri G."/>
        </authorList>
    </citation>
    <scope>NUCLEOTIDE SEQUENCE [LARGE SCALE GENOMIC DNA]</scope>
    <source>
        <strain evidence="1 2">GCR10</strain>
    </source>
</reference>
<organism evidence="1 2">
    <name type="scientific">Chryseobacterium caseinilyticum</name>
    <dbReference type="NCBI Taxonomy" id="2771428"/>
    <lineage>
        <taxon>Bacteria</taxon>
        <taxon>Pseudomonadati</taxon>
        <taxon>Bacteroidota</taxon>
        <taxon>Flavobacteriia</taxon>
        <taxon>Flavobacteriales</taxon>
        <taxon>Weeksellaceae</taxon>
        <taxon>Chryseobacterium group</taxon>
        <taxon>Chryseobacterium</taxon>
    </lineage>
</organism>
<dbReference type="Proteomes" id="UP000637299">
    <property type="component" value="Unassembled WGS sequence"/>
</dbReference>
<comment type="caution">
    <text evidence="1">The sequence shown here is derived from an EMBL/GenBank/DDBJ whole genome shotgun (WGS) entry which is preliminary data.</text>
</comment>
<keyword evidence="2" id="KW-1185">Reference proteome</keyword>
<name>A0ABR8ZA82_9FLAO</name>
<sequence length="388" mass="45709">MKNSVLIIFLTVFTCCEGKKQTDDSSVTPSPAITRSSKMVALSDSVKTEEIFQTPTIRYSHLEKGYTFNLPFNYRIEYISNQNSQNSYYKFQWKVTDDLIIDSNSGDFKHFSVSNFIPYLSSSSYGEGDFFIVKNKGKNQLMISDFLKSFDEVLYKDHNSAIISDYGKLKAFYFEYLPKNSEYLVYLSDIPFQNKRPEAKTDEMINQLLHQIRMAKNISKPIKNQDKSWNSYEKQLSVLEKDFFRKLNLDVKKEFTSDKNLKSFSPSDQGNNRYYTVFSNNKEIETVWTNLYAINNNGTVSVTDTDPNFDYLRDLNFRFFYTADYQQILKTDHSTVFQRKSQDAFCLISKTKNKKFIIMKEFPDLVQPPPDHYKNEIEFYRELFENYK</sequence>
<evidence type="ECO:0000313" key="1">
    <source>
        <dbReference type="EMBL" id="MBD8082128.1"/>
    </source>
</evidence>
<evidence type="ECO:0008006" key="3">
    <source>
        <dbReference type="Google" id="ProtNLM"/>
    </source>
</evidence>
<proteinExistence type="predicted"/>
<accession>A0ABR8ZA82</accession>
<dbReference type="RefSeq" id="WP_191735788.1">
    <property type="nucleotide sequence ID" value="NZ_JACYFS010000001.1"/>
</dbReference>
<evidence type="ECO:0000313" key="2">
    <source>
        <dbReference type="Proteomes" id="UP000637299"/>
    </source>
</evidence>
<dbReference type="EMBL" id="JACYFS010000001">
    <property type="protein sequence ID" value="MBD8082128.1"/>
    <property type="molecule type" value="Genomic_DNA"/>
</dbReference>
<protein>
    <recommendedName>
        <fullName evidence="3">DUF4738 domain-containing protein</fullName>
    </recommendedName>
</protein>